<evidence type="ECO:0000256" key="3">
    <source>
        <dbReference type="ARBA" id="ARBA00022679"/>
    </source>
</evidence>
<dbReference type="CDD" id="cd09898">
    <property type="entry name" value="H3TH_53EXO"/>
    <property type="match status" value="1"/>
</dbReference>
<dbReference type="InterPro" id="IPR043502">
    <property type="entry name" value="DNA/RNA_pol_sf"/>
</dbReference>
<dbReference type="SUPFAM" id="SSF56672">
    <property type="entry name" value="DNA/RNA polymerases"/>
    <property type="match status" value="1"/>
</dbReference>
<dbReference type="GO" id="GO:0006261">
    <property type="term" value="P:DNA-templated DNA replication"/>
    <property type="evidence" value="ECO:0007669"/>
    <property type="project" value="InterPro"/>
</dbReference>
<dbReference type="PANTHER" id="PTHR10133:SF27">
    <property type="entry name" value="DNA POLYMERASE NU"/>
    <property type="match status" value="1"/>
</dbReference>
<dbReference type="InterPro" id="IPR002562">
    <property type="entry name" value="3'-5'_exonuclease_dom"/>
</dbReference>
<dbReference type="InterPro" id="IPR029060">
    <property type="entry name" value="PIN-like_dom_sf"/>
</dbReference>
<evidence type="ECO:0000259" key="16">
    <source>
        <dbReference type="SMART" id="SM00482"/>
    </source>
</evidence>
<comment type="catalytic activity">
    <reaction evidence="13">
        <text>DNA(n) + a 2'-deoxyribonucleoside 5'-triphosphate = DNA(n+1) + diphosphate</text>
        <dbReference type="Rhea" id="RHEA:22508"/>
        <dbReference type="Rhea" id="RHEA-COMP:17339"/>
        <dbReference type="Rhea" id="RHEA-COMP:17340"/>
        <dbReference type="ChEBI" id="CHEBI:33019"/>
        <dbReference type="ChEBI" id="CHEBI:61560"/>
        <dbReference type="ChEBI" id="CHEBI:173112"/>
        <dbReference type="EC" id="2.7.7.7"/>
    </reaction>
</comment>
<dbReference type="Gene3D" id="3.40.50.1010">
    <property type="entry name" value="5'-nuclease"/>
    <property type="match status" value="1"/>
</dbReference>
<dbReference type="NCBIfam" id="TIGR00593">
    <property type="entry name" value="pola"/>
    <property type="match status" value="1"/>
</dbReference>
<dbReference type="InterPro" id="IPR020045">
    <property type="entry name" value="DNA_polI_H3TH"/>
</dbReference>
<dbReference type="GO" id="GO:0003887">
    <property type="term" value="F:DNA-directed DNA polymerase activity"/>
    <property type="evidence" value="ECO:0007669"/>
    <property type="project" value="UniProtKB-KW"/>
</dbReference>
<dbReference type="InterPro" id="IPR036397">
    <property type="entry name" value="RNaseH_sf"/>
</dbReference>
<evidence type="ECO:0000256" key="13">
    <source>
        <dbReference type="ARBA" id="ARBA00049244"/>
    </source>
</evidence>
<dbReference type="Pfam" id="PF01612">
    <property type="entry name" value="DNA_pol_A_exo1"/>
    <property type="match status" value="1"/>
</dbReference>
<feature type="domain" description="3'-5' exonuclease" evidence="14">
    <location>
        <begin position="297"/>
        <end position="484"/>
    </location>
</feature>
<dbReference type="SMART" id="SM00475">
    <property type="entry name" value="53EXOc"/>
    <property type="match status" value="1"/>
</dbReference>
<dbReference type="Gene3D" id="3.30.420.10">
    <property type="entry name" value="Ribonuclease H-like superfamily/Ribonuclease H"/>
    <property type="match status" value="1"/>
</dbReference>
<keyword evidence="3 17" id="KW-0808">Transferase</keyword>
<comment type="similarity">
    <text evidence="1">Belongs to the DNA polymerase type-A family.</text>
</comment>
<dbReference type="GO" id="GO:0008408">
    <property type="term" value="F:3'-5' exonuclease activity"/>
    <property type="evidence" value="ECO:0007669"/>
    <property type="project" value="InterPro"/>
</dbReference>
<dbReference type="SMART" id="SM00474">
    <property type="entry name" value="35EXOc"/>
    <property type="match status" value="1"/>
</dbReference>
<dbReference type="Pfam" id="PF01367">
    <property type="entry name" value="5_3_exonuc"/>
    <property type="match status" value="1"/>
</dbReference>
<dbReference type="InterPro" id="IPR019760">
    <property type="entry name" value="DNA-dir_DNA_pol_A_CS"/>
</dbReference>
<dbReference type="InterPro" id="IPR002298">
    <property type="entry name" value="DNA_polymerase_A"/>
</dbReference>
<dbReference type="FunFam" id="1.10.150.20:FF:000003">
    <property type="entry name" value="DNA polymerase I"/>
    <property type="match status" value="1"/>
</dbReference>
<dbReference type="SMART" id="SM00482">
    <property type="entry name" value="POLAc"/>
    <property type="match status" value="1"/>
</dbReference>
<dbReference type="GO" id="GO:0008409">
    <property type="term" value="F:5'-3' exonuclease activity"/>
    <property type="evidence" value="ECO:0007669"/>
    <property type="project" value="InterPro"/>
</dbReference>
<sequence length="896" mass="99164">MSDKLVLVDGSSYLYRAFHAMPNLTNSQGEPTGAVYGVVNMLQRLLKEQPSEYFAVVFDASGPTFRDQMYPEYKANRPPMPGELRAQIQPLHDVISALGLPLICVKGVEADDVIGTLTVAASEIGIETLIASGDKDLAQLVGDKVLLMDSMKGITYNTAGVVNKFGVPPERMVDFLTLVGDSVDNIPGVPKVGPKTASKWLNEFGSLDELVQHADDISGKVGENLRAALDQLPMSRALATIKLDVQLDVHPDGLQLQPADKSRLRALYAGLEFKTWLSELGGLSGGDDKAKSPSVDYQVILDQKTLNRWIKRLQSAKLISVDTETTSLDPMQARIVGLSFTDRPCEAAYLPLGHDYAGAPDQLPLEDTLAQLKPLLEDPTLPKVGQNLKYDRSVLLNHDIELRGIRFDTMLESYVLDSTGSRHDMDTLSLKYLGLNPIRFEDVAGKGKKQLTFNQVPVETAAPYAAEDADLVLRLHQTLYPRLKQFEKQCELLENIEMPLLPVLSRIERTGVRVDSDMLARQSSELSERIDTLEQQAFDQVGTDFNIASPKQIQEILFEKLQLPVISKTPKGQPSTSESVLQELAEQHELPKLILEHRALSKLRSTYTEKLPLLVNPNTGRVHTSYHQASVATGRLSSTDPNLQNIPVRTADGRRIREAFVPEPGSVLLAADYSQIELRIMAHLSGDKGLLVAFAENQDIHRATASEVFNIALEDVDRDQRRSAKAINFGLIYGMSAFGLARQLGIDRSEAQSYIELYFDRYPGVKAYMEQIRTQAREQQFVETVFGRKLYLPDISSSNHARRQGAERAAINAPMQGTAADLIKLAMLAIDSWLTEHAFKTRMIMQVHDELVLEVPDSEFKDVPEVIASLMSGVAELRVPLRVDVGSGANWAEAHS</sequence>
<dbReference type="Gene3D" id="1.20.1060.10">
    <property type="entry name" value="Taq DNA Polymerase, Chain T, domain 4"/>
    <property type="match status" value="1"/>
</dbReference>
<keyword evidence="7" id="KW-0227">DNA damage</keyword>
<protein>
    <recommendedName>
        <fullName evidence="2">DNA-directed DNA polymerase</fullName>
        <ecNumber evidence="2">2.7.7.7</ecNumber>
    </recommendedName>
</protein>
<gene>
    <name evidence="17" type="ORF">MGWOODY_XGa2756</name>
</gene>
<dbReference type="InterPro" id="IPR002421">
    <property type="entry name" value="5-3_exonuclease"/>
</dbReference>
<evidence type="ECO:0000256" key="1">
    <source>
        <dbReference type="ARBA" id="ARBA00007705"/>
    </source>
</evidence>
<evidence type="ECO:0000256" key="8">
    <source>
        <dbReference type="ARBA" id="ARBA00022801"/>
    </source>
</evidence>
<dbReference type="Gene3D" id="3.30.70.370">
    <property type="match status" value="1"/>
</dbReference>
<feature type="domain" description="5'-3' exonuclease" evidence="15">
    <location>
        <begin position="3"/>
        <end position="257"/>
    </location>
</feature>
<keyword evidence="11" id="KW-0238">DNA-binding</keyword>
<evidence type="ECO:0000313" key="17">
    <source>
        <dbReference type="EMBL" id="CUS53110.1"/>
    </source>
</evidence>
<dbReference type="GO" id="GO:0003677">
    <property type="term" value="F:DNA binding"/>
    <property type="evidence" value="ECO:0007669"/>
    <property type="project" value="UniProtKB-KW"/>
</dbReference>
<evidence type="ECO:0000256" key="5">
    <source>
        <dbReference type="ARBA" id="ARBA00022705"/>
    </source>
</evidence>
<proteinExistence type="inferred from homology"/>
<dbReference type="InterPro" id="IPR001098">
    <property type="entry name" value="DNA-dir_DNA_pol_A_palm_dom"/>
</dbReference>
<evidence type="ECO:0000256" key="2">
    <source>
        <dbReference type="ARBA" id="ARBA00012417"/>
    </source>
</evidence>
<dbReference type="InterPro" id="IPR008918">
    <property type="entry name" value="HhH2"/>
</dbReference>
<name>A0A160TVL2_9ZZZZ</name>
<dbReference type="CDD" id="cd06139">
    <property type="entry name" value="DNA_polA_I_Ecoli_like_exo"/>
    <property type="match status" value="1"/>
</dbReference>
<dbReference type="Pfam" id="PF00476">
    <property type="entry name" value="DNA_pol_A"/>
    <property type="match status" value="1"/>
</dbReference>
<dbReference type="CDD" id="cd08637">
    <property type="entry name" value="DNA_pol_A_pol_I_C"/>
    <property type="match status" value="1"/>
</dbReference>
<dbReference type="InterPro" id="IPR012337">
    <property type="entry name" value="RNaseH-like_sf"/>
</dbReference>
<dbReference type="InterPro" id="IPR018320">
    <property type="entry name" value="DNA_polymerase_1"/>
</dbReference>
<keyword evidence="5" id="KW-0235">DNA replication</keyword>
<dbReference type="FunFam" id="3.30.420.10:FF:000026">
    <property type="entry name" value="DNA polymerase I"/>
    <property type="match status" value="1"/>
</dbReference>
<evidence type="ECO:0000256" key="4">
    <source>
        <dbReference type="ARBA" id="ARBA00022695"/>
    </source>
</evidence>
<keyword evidence="4 17" id="KW-0548">Nucleotidyltransferase</keyword>
<keyword evidence="10" id="KW-0239">DNA-directed DNA polymerase</keyword>
<dbReference type="SMART" id="SM00279">
    <property type="entry name" value="HhH2"/>
    <property type="match status" value="1"/>
</dbReference>
<dbReference type="InterPro" id="IPR020046">
    <property type="entry name" value="5-3_exonucl_a-hlix_arch_N"/>
</dbReference>
<dbReference type="AlphaFoldDB" id="A0A160TVL2"/>
<dbReference type="PROSITE" id="PS00447">
    <property type="entry name" value="DNA_POLYMERASE_A"/>
    <property type="match status" value="1"/>
</dbReference>
<dbReference type="CDD" id="cd09859">
    <property type="entry name" value="PIN_53EXO"/>
    <property type="match status" value="1"/>
</dbReference>
<dbReference type="FunFam" id="1.20.1060.10:FF:000001">
    <property type="entry name" value="DNA polymerase I"/>
    <property type="match status" value="1"/>
</dbReference>
<evidence type="ECO:0000259" key="15">
    <source>
        <dbReference type="SMART" id="SM00475"/>
    </source>
</evidence>
<dbReference type="SUPFAM" id="SSF88723">
    <property type="entry name" value="PIN domain-like"/>
    <property type="match status" value="1"/>
</dbReference>
<feature type="domain" description="DNA-directed DNA polymerase family A palm" evidence="16">
    <location>
        <begin position="653"/>
        <end position="859"/>
    </location>
</feature>
<dbReference type="Pfam" id="PF02739">
    <property type="entry name" value="5_3_exonuc_N"/>
    <property type="match status" value="1"/>
</dbReference>
<evidence type="ECO:0000256" key="10">
    <source>
        <dbReference type="ARBA" id="ARBA00022932"/>
    </source>
</evidence>
<dbReference type="PANTHER" id="PTHR10133">
    <property type="entry name" value="DNA POLYMERASE I"/>
    <property type="match status" value="1"/>
</dbReference>
<keyword evidence="8" id="KW-0378">Hydrolase</keyword>
<evidence type="ECO:0000256" key="6">
    <source>
        <dbReference type="ARBA" id="ARBA00022722"/>
    </source>
</evidence>
<organism evidence="17">
    <name type="scientific">hydrothermal vent metagenome</name>
    <dbReference type="NCBI Taxonomy" id="652676"/>
    <lineage>
        <taxon>unclassified sequences</taxon>
        <taxon>metagenomes</taxon>
        <taxon>ecological metagenomes</taxon>
    </lineage>
</organism>
<dbReference type="FunFam" id="1.10.150.20:FF:000002">
    <property type="entry name" value="DNA polymerase I"/>
    <property type="match status" value="1"/>
</dbReference>
<dbReference type="SUPFAM" id="SSF47807">
    <property type="entry name" value="5' to 3' exonuclease, C-terminal subdomain"/>
    <property type="match status" value="1"/>
</dbReference>
<accession>A0A160TVL2</accession>
<evidence type="ECO:0000256" key="11">
    <source>
        <dbReference type="ARBA" id="ARBA00023125"/>
    </source>
</evidence>
<evidence type="ECO:0000256" key="7">
    <source>
        <dbReference type="ARBA" id="ARBA00022763"/>
    </source>
</evidence>
<reference evidence="17" key="1">
    <citation type="submission" date="2015-10" db="EMBL/GenBank/DDBJ databases">
        <authorList>
            <person name="Gilbert D.G."/>
        </authorList>
    </citation>
    <scope>NUCLEOTIDE SEQUENCE</scope>
</reference>
<dbReference type="EMBL" id="CZRL01000094">
    <property type="protein sequence ID" value="CUS53110.1"/>
    <property type="molecule type" value="Genomic_DNA"/>
</dbReference>
<dbReference type="GO" id="GO:0006302">
    <property type="term" value="P:double-strand break repair"/>
    <property type="evidence" value="ECO:0007669"/>
    <property type="project" value="TreeGrafter"/>
</dbReference>
<dbReference type="FunFam" id="3.40.50.1010:FF:000001">
    <property type="entry name" value="DNA polymerase I"/>
    <property type="match status" value="1"/>
</dbReference>
<evidence type="ECO:0000259" key="14">
    <source>
        <dbReference type="SMART" id="SM00474"/>
    </source>
</evidence>
<keyword evidence="12" id="KW-0234">DNA repair</keyword>
<keyword evidence="9" id="KW-0269">Exonuclease</keyword>
<dbReference type="Gene3D" id="1.10.150.20">
    <property type="entry name" value="5' to 3' exonuclease, C-terminal subdomain"/>
    <property type="match status" value="2"/>
</dbReference>
<dbReference type="EC" id="2.7.7.7" evidence="2"/>
<keyword evidence="6" id="KW-0540">Nuclease</keyword>
<evidence type="ECO:0000256" key="12">
    <source>
        <dbReference type="ARBA" id="ARBA00023204"/>
    </source>
</evidence>
<dbReference type="NCBIfam" id="NF004397">
    <property type="entry name" value="PRK05755.1"/>
    <property type="match status" value="1"/>
</dbReference>
<dbReference type="InterPro" id="IPR036279">
    <property type="entry name" value="5-3_exonuclease_C_sf"/>
</dbReference>
<dbReference type="SUPFAM" id="SSF53098">
    <property type="entry name" value="Ribonuclease H-like"/>
    <property type="match status" value="1"/>
</dbReference>
<dbReference type="PRINTS" id="PR00868">
    <property type="entry name" value="DNAPOLI"/>
</dbReference>
<evidence type="ECO:0000256" key="9">
    <source>
        <dbReference type="ARBA" id="ARBA00022839"/>
    </source>
</evidence>